<dbReference type="PROSITE" id="PS00211">
    <property type="entry name" value="ABC_TRANSPORTER_1"/>
    <property type="match status" value="1"/>
</dbReference>
<comment type="caution">
    <text evidence="9">The sequence shown here is derived from an EMBL/GenBank/DDBJ whole genome shotgun (WGS) entry which is preliminary data.</text>
</comment>
<evidence type="ECO:0000256" key="7">
    <source>
        <dbReference type="ARBA" id="ARBA00023136"/>
    </source>
</evidence>
<dbReference type="PATRIC" id="fig|742818.3.peg.1520"/>
<dbReference type="PANTHER" id="PTHR42781:SF5">
    <property type="entry name" value="PUTRESCINE TRANSPORT ATP-BINDING PROTEIN POTG"/>
    <property type="match status" value="1"/>
</dbReference>
<dbReference type="SUPFAM" id="SSF52540">
    <property type="entry name" value="P-loop containing nucleoside triphosphate hydrolases"/>
    <property type="match status" value="1"/>
</dbReference>
<organism evidence="9 10">
    <name type="scientific">Slackia piriformis YIT 12062</name>
    <dbReference type="NCBI Taxonomy" id="742818"/>
    <lineage>
        <taxon>Bacteria</taxon>
        <taxon>Bacillati</taxon>
        <taxon>Actinomycetota</taxon>
        <taxon>Coriobacteriia</taxon>
        <taxon>Eggerthellales</taxon>
        <taxon>Eggerthellaceae</taxon>
        <taxon>Slackia</taxon>
    </lineage>
</organism>
<dbReference type="InterPro" id="IPR003439">
    <property type="entry name" value="ABC_transporter-like_ATP-bd"/>
</dbReference>
<dbReference type="GO" id="GO:0016887">
    <property type="term" value="F:ATP hydrolysis activity"/>
    <property type="evidence" value="ECO:0007669"/>
    <property type="project" value="InterPro"/>
</dbReference>
<dbReference type="InParanoid" id="K0YJX5"/>
<dbReference type="RefSeq" id="WP_009139636.1">
    <property type="nucleotide sequence ID" value="NZ_JH815198.1"/>
</dbReference>
<dbReference type="OrthoDB" id="9802264at2"/>
<evidence type="ECO:0000256" key="6">
    <source>
        <dbReference type="ARBA" id="ARBA00022967"/>
    </source>
</evidence>
<evidence type="ECO:0000256" key="5">
    <source>
        <dbReference type="ARBA" id="ARBA00022840"/>
    </source>
</evidence>
<dbReference type="EMBL" id="ADMD01000007">
    <property type="protein sequence ID" value="EJZ83917.1"/>
    <property type="molecule type" value="Genomic_DNA"/>
</dbReference>
<dbReference type="HOGENOM" id="CLU_000604_1_1_11"/>
<keyword evidence="4" id="KW-0547">Nucleotide-binding</keyword>
<dbReference type="InterPro" id="IPR050093">
    <property type="entry name" value="ABC_SmlMolc_Importer"/>
</dbReference>
<keyword evidence="7" id="KW-0472">Membrane</keyword>
<gene>
    <name evidence="9" type="ORF">HMPREF9451_01439</name>
</gene>
<dbReference type="PROSITE" id="PS50893">
    <property type="entry name" value="ABC_TRANSPORTER_2"/>
    <property type="match status" value="1"/>
</dbReference>
<accession>K0YJX5</accession>
<dbReference type="AlphaFoldDB" id="K0YJX5"/>
<proteinExistence type="predicted"/>
<protein>
    <recommendedName>
        <fullName evidence="8">ABC transporter domain-containing protein</fullName>
    </recommendedName>
</protein>
<evidence type="ECO:0000256" key="2">
    <source>
        <dbReference type="ARBA" id="ARBA00022475"/>
    </source>
</evidence>
<dbReference type="SMART" id="SM00382">
    <property type="entry name" value="AAA"/>
    <property type="match status" value="1"/>
</dbReference>
<evidence type="ECO:0000256" key="4">
    <source>
        <dbReference type="ARBA" id="ARBA00022741"/>
    </source>
</evidence>
<keyword evidence="5" id="KW-0067">ATP-binding</keyword>
<dbReference type="InterPro" id="IPR027417">
    <property type="entry name" value="P-loop_NTPase"/>
</dbReference>
<keyword evidence="1" id="KW-0813">Transport</keyword>
<reference evidence="9 10" key="1">
    <citation type="submission" date="2012-08" db="EMBL/GenBank/DDBJ databases">
        <title>The Genome Sequence of Slackia piriformis YIT 12062.</title>
        <authorList>
            <consortium name="The Broad Institute Genome Sequencing Platform"/>
            <person name="Earl A."/>
            <person name="Ward D."/>
            <person name="Feldgarden M."/>
            <person name="Gevers D."/>
            <person name="Morotomi M."/>
            <person name="Walker B."/>
            <person name="Young S.K."/>
            <person name="Zeng Q."/>
            <person name="Gargeya S."/>
            <person name="Fitzgerald M."/>
            <person name="Haas B."/>
            <person name="Abouelleil A."/>
            <person name="Alvarado L."/>
            <person name="Arachchi H.M."/>
            <person name="Berlin A.M."/>
            <person name="Chapman S.B."/>
            <person name="Goldberg J."/>
            <person name="Griggs A."/>
            <person name="Gujja S."/>
            <person name="Hansen M."/>
            <person name="Howarth C."/>
            <person name="Imamovic A."/>
            <person name="Larimer J."/>
            <person name="McCowen C."/>
            <person name="Montmayeur A."/>
            <person name="Murphy C."/>
            <person name="Neiman D."/>
            <person name="Pearson M."/>
            <person name="Priest M."/>
            <person name="Roberts A."/>
            <person name="Saif S."/>
            <person name="Shea T."/>
            <person name="Sisk P."/>
            <person name="Sykes S."/>
            <person name="Wortman J."/>
            <person name="Nusbaum C."/>
            <person name="Birren B."/>
        </authorList>
    </citation>
    <scope>NUCLEOTIDE SEQUENCE [LARGE SCALE GENOMIC DNA]</scope>
    <source>
        <strain evidence="9 10">YIT 12062</strain>
    </source>
</reference>
<dbReference type="PANTHER" id="PTHR42781">
    <property type="entry name" value="SPERMIDINE/PUTRESCINE IMPORT ATP-BINDING PROTEIN POTA"/>
    <property type="match status" value="1"/>
</dbReference>
<evidence type="ECO:0000256" key="3">
    <source>
        <dbReference type="ARBA" id="ARBA00022519"/>
    </source>
</evidence>
<dbReference type="Gene3D" id="3.40.50.300">
    <property type="entry name" value="P-loop containing nucleotide triphosphate hydrolases"/>
    <property type="match status" value="1"/>
</dbReference>
<evidence type="ECO:0000313" key="10">
    <source>
        <dbReference type="Proteomes" id="UP000006069"/>
    </source>
</evidence>
<dbReference type="Pfam" id="PF00005">
    <property type="entry name" value="ABC_tran"/>
    <property type="match status" value="1"/>
</dbReference>
<name>K0YJX5_9ACTN</name>
<evidence type="ECO:0000259" key="8">
    <source>
        <dbReference type="PROSITE" id="PS50893"/>
    </source>
</evidence>
<dbReference type="InterPro" id="IPR003593">
    <property type="entry name" value="AAA+_ATPase"/>
</dbReference>
<sequence>MSLEVDIKKDMGSFKLDVSFCAGDETLGFLGASGCGKSLTLRCIAGIEKPDEGRIVVNGVTFFEKEAGRRARVDLTPQQRKTALLFQSYMLFPNMTVEQNVAAGMERSLAESEKNRIVGEQLKRFGLIGMEKRFPAQLSGGQQQRVALARMLAARPGILMLDEPFSALDAHLKSSLEQNLIGLFEEYRGTILYVSHDIDEAYRFCDRIAVVDNGRICEIGPKHRVVHHPESLAAVKLSGCKNTTPARYVDDHTVELPDWGIRLVSETPVPRDVRWFGVRAFFLRRAEKPGPNVFRVRADRVSDSRFERTVMLSFLDAADSPRLKHDMAEEDATMKFLKIHVQWKVDKLAVPESQLPCEGDELLIEIPSESMYLVSR</sequence>
<keyword evidence="10" id="KW-1185">Reference proteome</keyword>
<keyword evidence="2" id="KW-1003">Cell membrane</keyword>
<feature type="domain" description="ABC transporter" evidence="8">
    <location>
        <begin position="2"/>
        <end position="238"/>
    </location>
</feature>
<dbReference type="InterPro" id="IPR017871">
    <property type="entry name" value="ABC_transporter-like_CS"/>
</dbReference>
<dbReference type="Proteomes" id="UP000006069">
    <property type="component" value="Unassembled WGS sequence"/>
</dbReference>
<keyword evidence="6" id="KW-1278">Translocase</keyword>
<keyword evidence="3" id="KW-0997">Cell inner membrane</keyword>
<dbReference type="eggNOG" id="COG3842">
    <property type="taxonomic scope" value="Bacteria"/>
</dbReference>
<evidence type="ECO:0000313" key="9">
    <source>
        <dbReference type="EMBL" id="EJZ83917.1"/>
    </source>
</evidence>
<dbReference type="GO" id="GO:0005524">
    <property type="term" value="F:ATP binding"/>
    <property type="evidence" value="ECO:0007669"/>
    <property type="project" value="UniProtKB-KW"/>
</dbReference>
<evidence type="ECO:0000256" key="1">
    <source>
        <dbReference type="ARBA" id="ARBA00022448"/>
    </source>
</evidence>